<dbReference type="GO" id="GO:0003723">
    <property type="term" value="F:RNA binding"/>
    <property type="evidence" value="ECO:0007669"/>
    <property type="project" value="UniProtKB-UniRule"/>
</dbReference>
<dbReference type="InterPro" id="IPR035979">
    <property type="entry name" value="RBD_domain_sf"/>
</dbReference>
<evidence type="ECO:0000256" key="1">
    <source>
        <dbReference type="ARBA" id="ARBA00022553"/>
    </source>
</evidence>
<keyword evidence="1" id="KW-0597">Phosphoprotein</keyword>
<dbReference type="EMBL" id="KZ988979">
    <property type="protein sequence ID" value="RKP11356.1"/>
    <property type="molecule type" value="Genomic_DNA"/>
</dbReference>
<dbReference type="InterPro" id="IPR029123">
    <property type="entry name" value="RBM39_linker"/>
</dbReference>
<feature type="region of interest" description="Disordered" evidence="5">
    <location>
        <begin position="1"/>
        <end position="93"/>
    </location>
</feature>
<dbReference type="Pfam" id="PF00076">
    <property type="entry name" value="RRM_1"/>
    <property type="match status" value="3"/>
</dbReference>
<proteinExistence type="predicted"/>
<dbReference type="Gene3D" id="3.30.70.330">
    <property type="match status" value="3"/>
</dbReference>
<dbReference type="InterPro" id="IPR006509">
    <property type="entry name" value="RBM39_SF"/>
</dbReference>
<evidence type="ECO:0000313" key="8">
    <source>
        <dbReference type="Proteomes" id="UP000267251"/>
    </source>
</evidence>
<evidence type="ECO:0000313" key="7">
    <source>
        <dbReference type="EMBL" id="RKP11356.1"/>
    </source>
</evidence>
<keyword evidence="8" id="KW-1185">Reference proteome</keyword>
<gene>
    <name evidence="7" type="ORF">BJ684DRAFT_13033</name>
</gene>
<accession>A0A4P9XY67</accession>
<feature type="domain" description="RRM" evidence="6">
    <location>
        <begin position="95"/>
        <end position="172"/>
    </location>
</feature>
<feature type="region of interest" description="Disordered" evidence="5">
    <location>
        <begin position="349"/>
        <end position="385"/>
    </location>
</feature>
<feature type="non-terminal residue" evidence="7">
    <location>
        <position position="1"/>
    </location>
</feature>
<evidence type="ECO:0000256" key="5">
    <source>
        <dbReference type="SAM" id="MobiDB-lite"/>
    </source>
</evidence>
<keyword evidence="3 4" id="KW-0694">RNA-binding</keyword>
<protein>
    <recommendedName>
        <fullName evidence="6">RRM domain-containing protein</fullName>
    </recommendedName>
</protein>
<dbReference type="InterPro" id="IPR003954">
    <property type="entry name" value="RRM_euk-type"/>
</dbReference>
<feature type="compositionally biased region" description="Polar residues" evidence="5">
    <location>
        <begin position="370"/>
        <end position="381"/>
    </location>
</feature>
<reference evidence="8" key="1">
    <citation type="journal article" date="2018" name="Nat. Microbiol.">
        <title>Leveraging single-cell genomics to expand the fungal tree of life.</title>
        <authorList>
            <person name="Ahrendt S.R."/>
            <person name="Quandt C.A."/>
            <person name="Ciobanu D."/>
            <person name="Clum A."/>
            <person name="Salamov A."/>
            <person name="Andreopoulos B."/>
            <person name="Cheng J.F."/>
            <person name="Woyke T."/>
            <person name="Pelin A."/>
            <person name="Henrissat B."/>
            <person name="Reynolds N.K."/>
            <person name="Benny G.L."/>
            <person name="Smith M.E."/>
            <person name="James T.Y."/>
            <person name="Grigoriev I.V."/>
        </authorList>
    </citation>
    <scope>NUCLEOTIDE SEQUENCE [LARGE SCALE GENOMIC DNA]</scope>
</reference>
<evidence type="ECO:0000259" key="6">
    <source>
        <dbReference type="PROSITE" id="PS50102"/>
    </source>
</evidence>
<feature type="domain" description="RRM" evidence="6">
    <location>
        <begin position="210"/>
        <end position="287"/>
    </location>
</feature>
<dbReference type="PROSITE" id="PS50102">
    <property type="entry name" value="RRM"/>
    <property type="match status" value="2"/>
</dbReference>
<dbReference type="SMART" id="SM00360">
    <property type="entry name" value="RRM"/>
    <property type="match status" value="3"/>
</dbReference>
<feature type="compositionally biased region" description="Basic and acidic residues" evidence="5">
    <location>
        <begin position="45"/>
        <end position="74"/>
    </location>
</feature>
<evidence type="ECO:0000256" key="4">
    <source>
        <dbReference type="PROSITE-ProRule" id="PRU00176"/>
    </source>
</evidence>
<organism evidence="7 8">
    <name type="scientific">Piptocephalis cylindrospora</name>
    <dbReference type="NCBI Taxonomy" id="1907219"/>
    <lineage>
        <taxon>Eukaryota</taxon>
        <taxon>Fungi</taxon>
        <taxon>Fungi incertae sedis</taxon>
        <taxon>Zoopagomycota</taxon>
        <taxon>Zoopagomycotina</taxon>
        <taxon>Zoopagomycetes</taxon>
        <taxon>Zoopagales</taxon>
        <taxon>Piptocephalidaceae</taxon>
        <taxon>Piptocephalis</taxon>
    </lineage>
</organism>
<dbReference type="CDD" id="cd12285">
    <property type="entry name" value="RRM3_RBM39_like"/>
    <property type="match status" value="1"/>
</dbReference>
<dbReference type="NCBIfam" id="TIGR01622">
    <property type="entry name" value="SF-CC1"/>
    <property type="match status" value="1"/>
</dbReference>
<dbReference type="SUPFAM" id="SSF54928">
    <property type="entry name" value="RNA-binding domain, RBD"/>
    <property type="match status" value="2"/>
</dbReference>
<keyword evidence="2" id="KW-0677">Repeat</keyword>
<dbReference type="Pfam" id="PF15519">
    <property type="entry name" value="RBM39linker"/>
    <property type="match status" value="1"/>
</dbReference>
<feature type="region of interest" description="Disordered" evidence="5">
    <location>
        <begin position="291"/>
        <end position="333"/>
    </location>
</feature>
<feature type="compositionally biased region" description="Basic and acidic residues" evidence="5">
    <location>
        <begin position="1"/>
        <end position="38"/>
    </location>
</feature>
<dbReference type="InterPro" id="IPR012677">
    <property type="entry name" value="Nucleotide-bd_a/b_plait_sf"/>
</dbReference>
<dbReference type="CDD" id="cd12283">
    <property type="entry name" value="RRM1_RBM39_like"/>
    <property type="match status" value="1"/>
</dbReference>
<sequence>HYHDRRSHSRNDPRSHRYDEEDRYSGRSGRYEEEDRYSGRSSRSRRPDHEEDRRSRRYERERERDRYRGRDENPHRHRHSRRPSASPHPSTREFRTVFVMQLAQRLTNEELGEFFTQAGRVKGAKIVIDKITRRSKGVAYVEFYEQESVAKALELTDQKLLGIPVIVQPSEAEKNRLAAEQAAMARTYASGRGVEATGMGPGAPGPQMFNRVFIGGVHYNLSEDDIELVFKPFGDLTEVRLERDDTGRSKGYGFLRYEKAEDARTAVERMNGFQLAGRSIKVNLVTEQSSLQDGTALPKPPSFDHGKVNSHTKVDSEAREAPGSALDDHETAGVQMTARSRIELMQKLSRTPGTHTTGEDGVTDNVKLGTGTTPHPSSSLSRPPMPQVSRCMVLRHMFSTEDQNEPQWNVELEQDVREEAGKFGVVVHAHVDEDSKQGEVYIKFSGADGATNAIKALDGRWFAQKRIEAIPIPEVMYHTRFPKSASS</sequence>
<feature type="compositionally biased region" description="Basic and acidic residues" evidence="5">
    <location>
        <begin position="302"/>
        <end position="331"/>
    </location>
</feature>
<dbReference type="GO" id="GO:0006397">
    <property type="term" value="P:mRNA processing"/>
    <property type="evidence" value="ECO:0007669"/>
    <property type="project" value="InterPro"/>
</dbReference>
<dbReference type="AlphaFoldDB" id="A0A4P9XY67"/>
<evidence type="ECO:0000256" key="3">
    <source>
        <dbReference type="ARBA" id="ARBA00022884"/>
    </source>
</evidence>
<dbReference type="Proteomes" id="UP000267251">
    <property type="component" value="Unassembled WGS sequence"/>
</dbReference>
<dbReference type="SMART" id="SM00361">
    <property type="entry name" value="RRM_1"/>
    <property type="match status" value="2"/>
</dbReference>
<dbReference type="InterPro" id="IPR000504">
    <property type="entry name" value="RRM_dom"/>
</dbReference>
<dbReference type="GO" id="GO:0005634">
    <property type="term" value="C:nucleus"/>
    <property type="evidence" value="ECO:0007669"/>
    <property type="project" value="InterPro"/>
</dbReference>
<evidence type="ECO:0000256" key="2">
    <source>
        <dbReference type="ARBA" id="ARBA00022737"/>
    </source>
</evidence>
<dbReference type="PANTHER" id="PTHR48036">
    <property type="entry name" value="SPLICING FACTOR (PAD-1), PUTATIVE (AFU_ORTHOLOGUE AFUA_1G15810)-RELATED"/>
    <property type="match status" value="1"/>
</dbReference>
<name>A0A4P9XY67_9FUNG</name>
<dbReference type="OrthoDB" id="5411533at2759"/>